<protein>
    <submittedName>
        <fullName evidence="6">LysR family transcriptional regulator</fullName>
    </submittedName>
</protein>
<evidence type="ECO:0000256" key="1">
    <source>
        <dbReference type="ARBA" id="ARBA00009437"/>
    </source>
</evidence>
<dbReference type="EMBL" id="BMYJ01000005">
    <property type="protein sequence ID" value="GHC55131.1"/>
    <property type="molecule type" value="Genomic_DNA"/>
</dbReference>
<sequence>MTTISDNLQQRGLKLSHLRMLAALAETGQIGAAADRIGIAQPAASRLLAEVERIINGPVHERTGRGIRLTPVGEALARRAQRVQMELRDAARELAEVAGGASGHVRIGAVTGPALERVLPMLRAARMSHPGVTVEVTVSPSDLLCEQLLAGRLDFAIARLPDNPDRALMDFRAIAGEPVQLMTRRGHPLQFKPDLAAQDLLAFDWVMPGPDSILGRTVLARLRALGLPQPPQRLSTSSFLLTLALLQQSNAIAPLASAVADTFAKGTDAPYQMLKLDLGIEVEPYGLITGRGMSLTPAAQRMADMILPPIPTEPLLLTQKV</sequence>
<dbReference type="GO" id="GO:0003677">
    <property type="term" value="F:DNA binding"/>
    <property type="evidence" value="ECO:0007669"/>
    <property type="project" value="UniProtKB-KW"/>
</dbReference>
<keyword evidence="4" id="KW-0804">Transcription</keyword>
<reference evidence="6" key="1">
    <citation type="journal article" date="2014" name="Int. J. Syst. Evol. Microbiol.">
        <title>Complete genome sequence of Corynebacterium casei LMG S-19264T (=DSM 44701T), isolated from a smear-ripened cheese.</title>
        <authorList>
            <consortium name="US DOE Joint Genome Institute (JGI-PGF)"/>
            <person name="Walter F."/>
            <person name="Albersmeier A."/>
            <person name="Kalinowski J."/>
            <person name="Ruckert C."/>
        </authorList>
    </citation>
    <scope>NUCLEOTIDE SEQUENCE</scope>
    <source>
        <strain evidence="6">KCTC 23310</strain>
    </source>
</reference>
<dbReference type="Gene3D" id="1.10.10.10">
    <property type="entry name" value="Winged helix-like DNA-binding domain superfamily/Winged helix DNA-binding domain"/>
    <property type="match status" value="1"/>
</dbReference>
<dbReference type="InterPro" id="IPR005119">
    <property type="entry name" value="LysR_subst-bd"/>
</dbReference>
<dbReference type="Gene3D" id="3.40.190.10">
    <property type="entry name" value="Periplasmic binding protein-like II"/>
    <property type="match status" value="2"/>
</dbReference>
<reference evidence="6" key="2">
    <citation type="submission" date="2020-09" db="EMBL/GenBank/DDBJ databases">
        <authorList>
            <person name="Sun Q."/>
            <person name="Kim S."/>
        </authorList>
    </citation>
    <scope>NUCLEOTIDE SEQUENCE</scope>
    <source>
        <strain evidence="6">KCTC 23310</strain>
    </source>
</reference>
<dbReference type="PANTHER" id="PTHR30419">
    <property type="entry name" value="HTH-TYPE TRANSCRIPTIONAL REGULATOR YBHD"/>
    <property type="match status" value="1"/>
</dbReference>
<keyword evidence="2" id="KW-0805">Transcription regulation</keyword>
<comment type="similarity">
    <text evidence="1">Belongs to the LysR transcriptional regulatory family.</text>
</comment>
<name>A0A918TSU7_9RHOB</name>
<evidence type="ECO:0000313" key="7">
    <source>
        <dbReference type="Proteomes" id="UP000638981"/>
    </source>
</evidence>
<proteinExistence type="inferred from homology"/>
<dbReference type="RefSeq" id="WP_189411282.1">
    <property type="nucleotide sequence ID" value="NZ_BMYJ01000005.1"/>
</dbReference>
<dbReference type="AlphaFoldDB" id="A0A918TSU7"/>
<organism evidence="6 7">
    <name type="scientific">Neogemmobacter tilapiae</name>
    <dbReference type="NCBI Taxonomy" id="875041"/>
    <lineage>
        <taxon>Bacteria</taxon>
        <taxon>Pseudomonadati</taxon>
        <taxon>Pseudomonadota</taxon>
        <taxon>Alphaproteobacteria</taxon>
        <taxon>Rhodobacterales</taxon>
        <taxon>Paracoccaceae</taxon>
        <taxon>Neogemmobacter</taxon>
    </lineage>
</organism>
<dbReference type="PROSITE" id="PS50931">
    <property type="entry name" value="HTH_LYSR"/>
    <property type="match status" value="1"/>
</dbReference>
<dbReference type="SUPFAM" id="SSF53850">
    <property type="entry name" value="Periplasmic binding protein-like II"/>
    <property type="match status" value="1"/>
</dbReference>
<gene>
    <name evidence="6" type="ORF">GCM10007315_17500</name>
</gene>
<accession>A0A918TSU7</accession>
<dbReference type="InterPro" id="IPR000847">
    <property type="entry name" value="LysR_HTH_N"/>
</dbReference>
<dbReference type="InterPro" id="IPR036388">
    <property type="entry name" value="WH-like_DNA-bd_sf"/>
</dbReference>
<dbReference type="GO" id="GO:0003700">
    <property type="term" value="F:DNA-binding transcription factor activity"/>
    <property type="evidence" value="ECO:0007669"/>
    <property type="project" value="InterPro"/>
</dbReference>
<evidence type="ECO:0000256" key="2">
    <source>
        <dbReference type="ARBA" id="ARBA00023015"/>
    </source>
</evidence>
<keyword evidence="3" id="KW-0238">DNA-binding</keyword>
<dbReference type="Pfam" id="PF03466">
    <property type="entry name" value="LysR_substrate"/>
    <property type="match status" value="1"/>
</dbReference>
<dbReference type="InterPro" id="IPR050950">
    <property type="entry name" value="HTH-type_LysR_regulators"/>
</dbReference>
<evidence type="ECO:0000256" key="4">
    <source>
        <dbReference type="ARBA" id="ARBA00023163"/>
    </source>
</evidence>
<keyword evidence="7" id="KW-1185">Reference proteome</keyword>
<feature type="domain" description="HTH lysR-type" evidence="5">
    <location>
        <begin position="13"/>
        <end position="70"/>
    </location>
</feature>
<evidence type="ECO:0000313" key="6">
    <source>
        <dbReference type="EMBL" id="GHC55131.1"/>
    </source>
</evidence>
<dbReference type="GO" id="GO:0005829">
    <property type="term" value="C:cytosol"/>
    <property type="evidence" value="ECO:0007669"/>
    <property type="project" value="TreeGrafter"/>
</dbReference>
<dbReference type="Pfam" id="PF00126">
    <property type="entry name" value="HTH_1"/>
    <property type="match status" value="1"/>
</dbReference>
<dbReference type="Proteomes" id="UP000638981">
    <property type="component" value="Unassembled WGS sequence"/>
</dbReference>
<dbReference type="PANTHER" id="PTHR30419:SF8">
    <property type="entry name" value="NITROGEN ASSIMILATION TRANSCRIPTIONAL ACTIVATOR-RELATED"/>
    <property type="match status" value="1"/>
</dbReference>
<dbReference type="InterPro" id="IPR036390">
    <property type="entry name" value="WH_DNA-bd_sf"/>
</dbReference>
<dbReference type="SUPFAM" id="SSF46785">
    <property type="entry name" value="Winged helix' DNA-binding domain"/>
    <property type="match status" value="1"/>
</dbReference>
<comment type="caution">
    <text evidence="6">The sequence shown here is derived from an EMBL/GenBank/DDBJ whole genome shotgun (WGS) entry which is preliminary data.</text>
</comment>
<evidence type="ECO:0000256" key="3">
    <source>
        <dbReference type="ARBA" id="ARBA00023125"/>
    </source>
</evidence>
<evidence type="ECO:0000259" key="5">
    <source>
        <dbReference type="PROSITE" id="PS50931"/>
    </source>
</evidence>